<dbReference type="HAMAP" id="MF_00039">
    <property type="entry name" value="Adenylate_kinase_AK6"/>
    <property type="match status" value="1"/>
</dbReference>
<keyword evidence="3 7" id="KW-0808">Transferase</keyword>
<evidence type="ECO:0000256" key="3">
    <source>
        <dbReference type="ARBA" id="ARBA00022679"/>
    </source>
</evidence>
<dbReference type="EMBL" id="VOTZ01000007">
    <property type="protein sequence ID" value="MCQ1538249.1"/>
    <property type="molecule type" value="Genomic_DNA"/>
</dbReference>
<proteinExistence type="inferred from homology"/>
<evidence type="ECO:0000256" key="5">
    <source>
        <dbReference type="ARBA" id="ARBA00022777"/>
    </source>
</evidence>
<keyword evidence="1 7" id="KW-0690">Ribosome biogenesis</keyword>
<keyword evidence="5 7" id="KW-0418">Kinase</keyword>
<feature type="binding site" evidence="7">
    <location>
        <position position="12"/>
    </location>
    <ligand>
        <name>ATP</name>
        <dbReference type="ChEBI" id="CHEBI:30616"/>
    </ligand>
</feature>
<name>A0ABD4TH21_9EURY</name>
<reference evidence="8 9" key="1">
    <citation type="submission" date="2019-08" db="EMBL/GenBank/DDBJ databases">
        <authorList>
            <person name="Chen S.-C."/>
            <person name="Lai M.-C."/>
            <person name="You Y.-T."/>
        </authorList>
    </citation>
    <scope>NUCLEOTIDE SEQUENCE [LARGE SCALE GENOMIC DNA]</scope>
    <source>
        <strain evidence="8 9">P2F9704a</strain>
    </source>
</reference>
<comment type="caution">
    <text evidence="7">Lacks conserved residue(s) required for the propagation of feature annotation.</text>
</comment>
<feature type="binding site" evidence="7">
    <location>
        <position position="96"/>
    </location>
    <ligand>
        <name>ATP</name>
        <dbReference type="ChEBI" id="CHEBI:30616"/>
    </ligand>
</feature>
<evidence type="ECO:0000313" key="8">
    <source>
        <dbReference type="EMBL" id="MCQ1538249.1"/>
    </source>
</evidence>
<feature type="region of interest" description="LID" evidence="7">
    <location>
        <begin position="95"/>
        <end position="105"/>
    </location>
</feature>
<dbReference type="GO" id="GO:0042274">
    <property type="term" value="P:ribosomal small subunit biogenesis"/>
    <property type="evidence" value="ECO:0007669"/>
    <property type="project" value="UniProtKB-UniRule"/>
</dbReference>
<keyword evidence="4 7" id="KW-0547">Nucleotide-binding</keyword>
<comment type="catalytic activity">
    <reaction evidence="7">
        <text>ATP + H2O = ADP + phosphate + H(+)</text>
        <dbReference type="Rhea" id="RHEA:13065"/>
        <dbReference type="ChEBI" id="CHEBI:15377"/>
        <dbReference type="ChEBI" id="CHEBI:15378"/>
        <dbReference type="ChEBI" id="CHEBI:30616"/>
        <dbReference type="ChEBI" id="CHEBI:43474"/>
        <dbReference type="ChEBI" id="CHEBI:456216"/>
    </reaction>
</comment>
<keyword evidence="6 7" id="KW-0067">ATP-binding</keyword>
<dbReference type="InterPro" id="IPR020618">
    <property type="entry name" value="Adenyl_kinase_AK6"/>
</dbReference>
<organism evidence="8 9">
    <name type="scientific">Methanocalculus taiwanensis</name>
    <dbReference type="NCBI Taxonomy" id="106207"/>
    <lineage>
        <taxon>Archaea</taxon>
        <taxon>Methanobacteriati</taxon>
        <taxon>Methanobacteriota</taxon>
        <taxon>Stenosarchaea group</taxon>
        <taxon>Methanomicrobia</taxon>
        <taxon>Methanomicrobiales</taxon>
        <taxon>Methanocalculaceae</taxon>
        <taxon>Methanocalculus</taxon>
    </lineage>
</organism>
<accession>A0ABD4TH21</accession>
<gene>
    <name evidence="8" type="ORF">FTO68_04495</name>
</gene>
<protein>
    <recommendedName>
        <fullName evidence="7">Putative adenylate kinase</fullName>
        <shortName evidence="7">AK</shortName>
        <ecNumber evidence="7">2.7.4.3</ecNumber>
    </recommendedName>
    <alternativeName>
        <fullName evidence="7">ATP-AMP transphosphorylase</fullName>
    </alternativeName>
</protein>
<comment type="similarity">
    <text evidence="7">Belongs to the adenylate kinase family. AK6 subfamily.</text>
</comment>
<evidence type="ECO:0000256" key="4">
    <source>
        <dbReference type="ARBA" id="ARBA00022741"/>
    </source>
</evidence>
<feature type="binding site" evidence="7">
    <location>
        <position position="15"/>
    </location>
    <ligand>
        <name>ATP</name>
        <dbReference type="ChEBI" id="CHEBI:30616"/>
    </ligand>
</feature>
<dbReference type="InterPro" id="IPR027417">
    <property type="entry name" value="P-loop_NTPase"/>
</dbReference>
<dbReference type="GO" id="GO:0004017">
    <property type="term" value="F:AMP kinase activity"/>
    <property type="evidence" value="ECO:0007669"/>
    <property type="project" value="UniProtKB-UniRule"/>
</dbReference>
<dbReference type="Gene3D" id="3.40.50.300">
    <property type="entry name" value="P-loop containing nucleotide triphosphate hydrolases"/>
    <property type="match status" value="1"/>
</dbReference>
<evidence type="ECO:0000256" key="7">
    <source>
        <dbReference type="HAMAP-Rule" id="MF_00039"/>
    </source>
</evidence>
<keyword evidence="2 7" id="KW-0698">rRNA processing</keyword>
<evidence type="ECO:0000256" key="2">
    <source>
        <dbReference type="ARBA" id="ARBA00022552"/>
    </source>
</evidence>
<dbReference type="RefSeq" id="WP_255332191.1">
    <property type="nucleotide sequence ID" value="NZ_VOTZ01000007.1"/>
</dbReference>
<dbReference type="AlphaFoldDB" id="A0ABD4TH21"/>
<comment type="catalytic activity">
    <reaction evidence="7">
        <text>AMP + ATP = 2 ADP</text>
        <dbReference type="Rhea" id="RHEA:12973"/>
        <dbReference type="ChEBI" id="CHEBI:30616"/>
        <dbReference type="ChEBI" id="CHEBI:456215"/>
        <dbReference type="ChEBI" id="CHEBI:456216"/>
        <dbReference type="EC" id="2.7.4.3"/>
    </reaction>
</comment>
<dbReference type="SUPFAM" id="SSF52540">
    <property type="entry name" value="P-loop containing nucleoside triphosphate hydrolases"/>
    <property type="match status" value="1"/>
</dbReference>
<comment type="subunit">
    <text evidence="7">Interacts with uS11. Not a structural component of 40S pre-ribosomes, but transiently interacts with them by binding to uS11.</text>
</comment>
<dbReference type="EC" id="2.7.4.3" evidence="7"/>
<feature type="binding site" evidence="7">
    <location>
        <position position="14"/>
    </location>
    <ligand>
        <name>ATP</name>
        <dbReference type="ChEBI" id="CHEBI:30616"/>
    </ligand>
</feature>
<evidence type="ECO:0000313" key="9">
    <source>
        <dbReference type="Proteomes" id="UP001524383"/>
    </source>
</evidence>
<evidence type="ECO:0000256" key="1">
    <source>
        <dbReference type="ARBA" id="ARBA00022517"/>
    </source>
</evidence>
<comment type="caution">
    <text evidence="8">The sequence shown here is derived from an EMBL/GenBank/DDBJ whole genome shotgun (WGS) entry which is preliminary data.</text>
</comment>
<dbReference type="Proteomes" id="UP001524383">
    <property type="component" value="Unassembled WGS sequence"/>
</dbReference>
<dbReference type="PANTHER" id="PTHR12595:SF0">
    <property type="entry name" value="ADENYLATE KINASE ISOENZYME 6"/>
    <property type="match status" value="1"/>
</dbReference>
<dbReference type="PANTHER" id="PTHR12595">
    <property type="entry name" value="POS9-ACTIVATING FACTOR FAP7-RELATED"/>
    <property type="match status" value="1"/>
</dbReference>
<dbReference type="Pfam" id="PF13238">
    <property type="entry name" value="AAA_18"/>
    <property type="match status" value="1"/>
</dbReference>
<evidence type="ECO:0000256" key="6">
    <source>
        <dbReference type="ARBA" id="ARBA00022840"/>
    </source>
</evidence>
<feature type="binding site" evidence="7">
    <location>
        <position position="10"/>
    </location>
    <ligand>
        <name>ATP</name>
        <dbReference type="ChEBI" id="CHEBI:30616"/>
    </ligand>
</feature>
<dbReference type="GO" id="GO:0006364">
    <property type="term" value="P:rRNA processing"/>
    <property type="evidence" value="ECO:0007669"/>
    <property type="project" value="UniProtKB-KW"/>
</dbReference>
<dbReference type="GO" id="GO:0005524">
    <property type="term" value="F:ATP binding"/>
    <property type="evidence" value="ECO:0007669"/>
    <property type="project" value="UniProtKB-UniRule"/>
</dbReference>
<sequence length="171" mass="18817">MMIGLTGVPGTGKTTVANILEERGICVVRINDTIAPYVLGKDPDRDTTIIDEELWAAEFEPVDGVVEGHLAHLLPCDRVVILRCDPDVLLDRLMSRGYSPEKAEENALAEALDSTLIEALENHDPEVIYEFETTDTTSETVADFVLDVRAGDASPSHGTCDWSLYLMNRMP</sequence>
<keyword evidence="9" id="KW-1185">Reference proteome</keyword>
<comment type="function">
    <text evidence="7">Broad-specificity nucleoside monophosphate (NMP) kinase that catalyzes the reversible transfer of the terminal phosphate group between nucleoside triphosphates and monophosphates. Has also ATPase activity. Involved in the late maturation steps of the 30S ribosomal particles, specifically 16S rRNA maturation. While NMP activity is not required for ribosome maturation, ATPase activity is. Associates transiently with small ribosomal subunit protein uS11. ATP hydrolysis breaks the interaction with uS11. May temporarily remove uS11 from the ribosome to enable a conformational change of the ribosomal RNA that is needed for the final maturation step of the small ribosomal subunit.</text>
</comment>
<feature type="binding site" evidence="7">
    <location>
        <position position="13"/>
    </location>
    <ligand>
        <name>ATP</name>
        <dbReference type="ChEBI" id="CHEBI:30616"/>
    </ligand>
</feature>